<dbReference type="InterPro" id="IPR040921">
    <property type="entry name" value="Peptidase_S66C"/>
</dbReference>
<comment type="caution">
    <text evidence="9">The sequence shown here is derived from an EMBL/GenBank/DDBJ whole genome shotgun (WGS) entry which is preliminary data.</text>
</comment>
<keyword evidence="10" id="KW-1185">Reference proteome</keyword>
<keyword evidence="3" id="KW-0645">Protease</keyword>
<dbReference type="InterPro" id="IPR027478">
    <property type="entry name" value="LdcA_N"/>
</dbReference>
<dbReference type="PANTHER" id="PTHR30237">
    <property type="entry name" value="MURAMOYLTETRAPEPTIDE CARBOXYPEPTIDASE"/>
    <property type="match status" value="1"/>
</dbReference>
<dbReference type="InterPro" id="IPR029062">
    <property type="entry name" value="Class_I_gatase-like"/>
</dbReference>
<keyword evidence="2" id="KW-0121">Carboxypeptidase</keyword>
<dbReference type="Gene3D" id="3.40.50.10740">
    <property type="entry name" value="Class I glutamine amidotransferase-like"/>
    <property type="match status" value="1"/>
</dbReference>
<dbReference type="Pfam" id="PF17676">
    <property type="entry name" value="Peptidase_S66C"/>
    <property type="match status" value="1"/>
</dbReference>
<sequence>MRAATAGGAPAEGSARGSRLLPPPVRPGDTVALVAPAGPVDVTRTSAARNLLESWGLAVRSTPRLLADRLGYLAGPDEERLEDLTEAWLDPRVRAVICARGGYGTQRIADRLDYPRLATAGPKMLVGSSDITCLHQAWGDRLGLVTLHGPMPACRPLHDDRETARHLHAALFGASAHSLPLTGPVLVPGRAGGPLTGGNLTMLASSVGTSTAPDTEGRILLLEEVGEDPYRLDRSLTQLRRAGVLHRTAGVVLGDFTDCGPRDQVEAVLRDRLSDLGVPVAAGLPTGHGPRQLTVPLGADALLETARHRIALLPPKRTSR</sequence>
<feature type="region of interest" description="Disordered" evidence="6">
    <location>
        <begin position="1"/>
        <end position="25"/>
    </location>
</feature>
<reference evidence="9 10" key="1">
    <citation type="submission" date="2024-10" db="EMBL/GenBank/DDBJ databases">
        <title>The Natural Products Discovery Center: Release of the First 8490 Sequenced Strains for Exploring Actinobacteria Biosynthetic Diversity.</title>
        <authorList>
            <person name="Kalkreuter E."/>
            <person name="Kautsar S.A."/>
            <person name="Yang D."/>
            <person name="Bader C.D."/>
            <person name="Teijaro C.N."/>
            <person name="Fluegel L."/>
            <person name="Davis C.M."/>
            <person name="Simpson J.R."/>
            <person name="Lauterbach L."/>
            <person name="Steele A.D."/>
            <person name="Gui C."/>
            <person name="Meng S."/>
            <person name="Li G."/>
            <person name="Viehrig K."/>
            <person name="Ye F."/>
            <person name="Su P."/>
            <person name="Kiefer A.F."/>
            <person name="Nichols A."/>
            <person name="Cepeda A.J."/>
            <person name="Yan W."/>
            <person name="Fan B."/>
            <person name="Jiang Y."/>
            <person name="Adhikari A."/>
            <person name="Zheng C.-J."/>
            <person name="Schuster L."/>
            <person name="Cowan T.M."/>
            <person name="Smanski M.J."/>
            <person name="Chevrette M.G."/>
            <person name="De Carvalho L.P.S."/>
            <person name="Shen B."/>
        </authorList>
    </citation>
    <scope>NUCLEOTIDE SEQUENCE [LARGE SCALE GENOMIC DNA]</scope>
    <source>
        <strain evidence="9 10">NPDC053346</strain>
    </source>
</reference>
<dbReference type="Pfam" id="PF02016">
    <property type="entry name" value="Peptidase_S66"/>
    <property type="match status" value="1"/>
</dbReference>
<dbReference type="PIRSF" id="PIRSF028757">
    <property type="entry name" value="LD-carboxypeptidase"/>
    <property type="match status" value="1"/>
</dbReference>
<dbReference type="InterPro" id="IPR027461">
    <property type="entry name" value="Carboxypeptidase_A_C_sf"/>
</dbReference>
<name>A0ABW8CXF7_STRBI</name>
<feature type="domain" description="LD-carboxypeptidase N-terminal" evidence="7">
    <location>
        <begin position="31"/>
        <end position="149"/>
    </location>
</feature>
<evidence type="ECO:0000259" key="7">
    <source>
        <dbReference type="Pfam" id="PF02016"/>
    </source>
</evidence>
<dbReference type="RefSeq" id="WP_399617893.1">
    <property type="nucleotide sequence ID" value="NZ_JBITYT010000010.1"/>
</dbReference>
<keyword evidence="4" id="KW-0378">Hydrolase</keyword>
<dbReference type="EMBL" id="JBITYT010000010">
    <property type="protein sequence ID" value="MFI9122276.1"/>
    <property type="molecule type" value="Genomic_DNA"/>
</dbReference>
<feature type="domain" description="LD-carboxypeptidase C-terminal" evidence="8">
    <location>
        <begin position="193"/>
        <end position="301"/>
    </location>
</feature>
<evidence type="ECO:0000256" key="5">
    <source>
        <dbReference type="ARBA" id="ARBA00022825"/>
    </source>
</evidence>
<dbReference type="InterPro" id="IPR040449">
    <property type="entry name" value="Peptidase_S66_N"/>
</dbReference>
<gene>
    <name evidence="9" type="ORF">ACIGW0_23225</name>
</gene>
<accession>A0ABW8CXF7</accession>
<evidence type="ECO:0000256" key="1">
    <source>
        <dbReference type="ARBA" id="ARBA00010233"/>
    </source>
</evidence>
<organism evidence="9 10">
    <name type="scientific">Streptomyces bikiniensis</name>
    <dbReference type="NCBI Taxonomy" id="1896"/>
    <lineage>
        <taxon>Bacteria</taxon>
        <taxon>Bacillati</taxon>
        <taxon>Actinomycetota</taxon>
        <taxon>Actinomycetes</taxon>
        <taxon>Kitasatosporales</taxon>
        <taxon>Streptomycetaceae</taxon>
        <taxon>Streptomyces</taxon>
    </lineage>
</organism>
<protein>
    <submittedName>
        <fullName evidence="9">LD-carboxypeptidase</fullName>
    </submittedName>
</protein>
<evidence type="ECO:0000256" key="2">
    <source>
        <dbReference type="ARBA" id="ARBA00022645"/>
    </source>
</evidence>
<dbReference type="Proteomes" id="UP001614391">
    <property type="component" value="Unassembled WGS sequence"/>
</dbReference>
<evidence type="ECO:0000256" key="4">
    <source>
        <dbReference type="ARBA" id="ARBA00022801"/>
    </source>
</evidence>
<evidence type="ECO:0000259" key="8">
    <source>
        <dbReference type="Pfam" id="PF17676"/>
    </source>
</evidence>
<evidence type="ECO:0000256" key="3">
    <source>
        <dbReference type="ARBA" id="ARBA00022670"/>
    </source>
</evidence>
<dbReference type="InterPro" id="IPR003507">
    <property type="entry name" value="S66_fam"/>
</dbReference>
<dbReference type="PANTHER" id="PTHR30237:SF2">
    <property type="entry name" value="MUREIN TETRAPEPTIDE CARBOXYPEPTIDASE"/>
    <property type="match status" value="1"/>
</dbReference>
<dbReference type="CDD" id="cd07025">
    <property type="entry name" value="Peptidase_S66"/>
    <property type="match status" value="1"/>
</dbReference>
<evidence type="ECO:0000256" key="6">
    <source>
        <dbReference type="SAM" id="MobiDB-lite"/>
    </source>
</evidence>
<comment type="similarity">
    <text evidence="1">Belongs to the peptidase S66 family.</text>
</comment>
<evidence type="ECO:0000313" key="9">
    <source>
        <dbReference type="EMBL" id="MFI9122276.1"/>
    </source>
</evidence>
<dbReference type="SUPFAM" id="SSF52317">
    <property type="entry name" value="Class I glutamine amidotransferase-like"/>
    <property type="match status" value="1"/>
</dbReference>
<dbReference type="Gene3D" id="3.50.30.60">
    <property type="entry name" value="LD-carboxypeptidase A C-terminal domain-like"/>
    <property type="match status" value="1"/>
</dbReference>
<proteinExistence type="inferred from homology"/>
<dbReference type="SUPFAM" id="SSF141986">
    <property type="entry name" value="LD-carboxypeptidase A C-terminal domain-like"/>
    <property type="match status" value="1"/>
</dbReference>
<keyword evidence="5" id="KW-0720">Serine protease</keyword>
<evidence type="ECO:0000313" key="10">
    <source>
        <dbReference type="Proteomes" id="UP001614391"/>
    </source>
</evidence>